<dbReference type="PROSITE" id="PS00737">
    <property type="entry name" value="THIOLASE_2"/>
    <property type="match status" value="1"/>
</dbReference>
<organism evidence="7 8">
    <name type="scientific">Salininema proteolyticum</name>
    <dbReference type="NCBI Taxonomy" id="1607685"/>
    <lineage>
        <taxon>Bacteria</taxon>
        <taxon>Bacillati</taxon>
        <taxon>Actinomycetota</taxon>
        <taxon>Actinomycetes</taxon>
        <taxon>Glycomycetales</taxon>
        <taxon>Glycomycetaceae</taxon>
        <taxon>Salininema</taxon>
    </lineage>
</organism>
<evidence type="ECO:0000256" key="4">
    <source>
        <dbReference type="RuleBase" id="RU003557"/>
    </source>
</evidence>
<gene>
    <name evidence="7" type="ORF">ACFPET_18285</name>
</gene>
<protein>
    <submittedName>
        <fullName evidence="7">Thiolase family protein</fullName>
    </submittedName>
</protein>
<accession>A0ABV8U245</accession>
<keyword evidence="2 4" id="KW-0808">Transferase</keyword>
<evidence type="ECO:0000313" key="8">
    <source>
        <dbReference type="Proteomes" id="UP001595823"/>
    </source>
</evidence>
<dbReference type="InterPro" id="IPR002155">
    <property type="entry name" value="Thiolase"/>
</dbReference>
<dbReference type="Pfam" id="PF00108">
    <property type="entry name" value="Thiolase_N"/>
    <property type="match status" value="1"/>
</dbReference>
<proteinExistence type="inferred from homology"/>
<dbReference type="SUPFAM" id="SSF53901">
    <property type="entry name" value="Thiolase-like"/>
    <property type="match status" value="2"/>
</dbReference>
<evidence type="ECO:0000256" key="2">
    <source>
        <dbReference type="ARBA" id="ARBA00022679"/>
    </source>
</evidence>
<evidence type="ECO:0000313" key="7">
    <source>
        <dbReference type="EMBL" id="MFC4337156.1"/>
    </source>
</evidence>
<dbReference type="InterPro" id="IPR020617">
    <property type="entry name" value="Thiolase_C"/>
</dbReference>
<dbReference type="NCBIfam" id="TIGR01930">
    <property type="entry name" value="AcCoA-C-Actrans"/>
    <property type="match status" value="1"/>
</dbReference>
<name>A0ABV8U245_9ACTN</name>
<dbReference type="CDD" id="cd00751">
    <property type="entry name" value="thiolase"/>
    <property type="match status" value="1"/>
</dbReference>
<feature type="domain" description="Thiolase C-terminal" evidence="6">
    <location>
        <begin position="260"/>
        <end position="383"/>
    </location>
</feature>
<keyword evidence="8" id="KW-1185">Reference proteome</keyword>
<dbReference type="Pfam" id="PF02803">
    <property type="entry name" value="Thiolase_C"/>
    <property type="match status" value="1"/>
</dbReference>
<dbReference type="PANTHER" id="PTHR43365:SF1">
    <property type="entry name" value="ACETYL-COA C-ACYLTRANSFERASE"/>
    <property type="match status" value="1"/>
</dbReference>
<comment type="caution">
    <text evidence="7">The sequence shown here is derived from an EMBL/GenBank/DDBJ whole genome shotgun (WGS) entry which is preliminary data.</text>
</comment>
<evidence type="ECO:0000259" key="5">
    <source>
        <dbReference type="Pfam" id="PF00108"/>
    </source>
</evidence>
<evidence type="ECO:0000256" key="3">
    <source>
        <dbReference type="ARBA" id="ARBA00023315"/>
    </source>
</evidence>
<dbReference type="PIRSF" id="PIRSF000429">
    <property type="entry name" value="Ac-CoA_Ac_transf"/>
    <property type="match status" value="1"/>
</dbReference>
<reference evidence="8" key="1">
    <citation type="journal article" date="2019" name="Int. J. Syst. Evol. Microbiol.">
        <title>The Global Catalogue of Microorganisms (GCM) 10K type strain sequencing project: providing services to taxonomists for standard genome sequencing and annotation.</title>
        <authorList>
            <consortium name="The Broad Institute Genomics Platform"/>
            <consortium name="The Broad Institute Genome Sequencing Center for Infectious Disease"/>
            <person name="Wu L."/>
            <person name="Ma J."/>
        </authorList>
    </citation>
    <scope>NUCLEOTIDE SEQUENCE [LARGE SCALE GENOMIC DNA]</scope>
    <source>
        <strain evidence="8">IBRC-M 10908</strain>
    </source>
</reference>
<dbReference type="Gene3D" id="3.40.47.10">
    <property type="match status" value="2"/>
</dbReference>
<dbReference type="InterPro" id="IPR020613">
    <property type="entry name" value="Thiolase_CS"/>
</dbReference>
<dbReference type="Proteomes" id="UP001595823">
    <property type="component" value="Unassembled WGS sequence"/>
</dbReference>
<dbReference type="RefSeq" id="WP_380623820.1">
    <property type="nucleotide sequence ID" value="NZ_JBHSDK010000028.1"/>
</dbReference>
<keyword evidence="3 4" id="KW-0012">Acyltransferase</keyword>
<evidence type="ECO:0000256" key="1">
    <source>
        <dbReference type="ARBA" id="ARBA00010982"/>
    </source>
</evidence>
<evidence type="ECO:0000259" key="6">
    <source>
        <dbReference type="Pfam" id="PF02803"/>
    </source>
</evidence>
<dbReference type="InterPro" id="IPR016039">
    <property type="entry name" value="Thiolase-like"/>
</dbReference>
<dbReference type="InterPro" id="IPR020616">
    <property type="entry name" value="Thiolase_N"/>
</dbReference>
<sequence length="395" mass="41493">MPDAVIASAARSPVARAGKSLAHVHPVDLAVPVFQAALDRVGIEPGEVDDVIVGCVSQVGEQSWNIARNIALASGWPESIPGTTVDRQCGSSQQAIAFATALVSSGLADVVVAGGVESMSRVPMGSSQGDQFPYGDTLRGRYAEKVDASAPLPFNQGVGAELIAAEWDVTRAEMERFALESHVKAASARDTGAFDREIVPIGDFRADEGIRETSLEKLAGLKPAFSPDGPITAGVASQISDGAAAVVVMSERSAHRLKIEPMARVVDHVAVGSDPVKMLDGVVPATRKILERTGISLDHFGIFEVNEAFAPIPMMWQKAFRMDDEADARLLNPRGGAIALGHPLGATGARLTTSMLHYMQDTGERYGLQVMCEGGGMANATVYELYAAPSTGTNG</sequence>
<feature type="domain" description="Thiolase N-terminal" evidence="5">
    <location>
        <begin position="5"/>
        <end position="251"/>
    </location>
</feature>
<comment type="similarity">
    <text evidence="1 4">Belongs to the thiolase-like superfamily. Thiolase family.</text>
</comment>
<dbReference type="PANTHER" id="PTHR43365">
    <property type="entry name" value="BLR7806 PROTEIN"/>
    <property type="match status" value="1"/>
</dbReference>
<dbReference type="EMBL" id="JBHSDK010000028">
    <property type="protein sequence ID" value="MFC4337156.1"/>
    <property type="molecule type" value="Genomic_DNA"/>
</dbReference>